<dbReference type="GO" id="GO:0016787">
    <property type="term" value="F:hydrolase activity"/>
    <property type="evidence" value="ECO:0007669"/>
    <property type="project" value="UniProtKB-KW"/>
</dbReference>
<reference evidence="10" key="1">
    <citation type="submission" date="2019-05" db="EMBL/GenBank/DDBJ databases">
        <title>Tamlana fucoidanivorans sp. nov., isolated from the surface of algae collected from Fujian province in China.</title>
        <authorList>
            <person name="Li J."/>
        </authorList>
    </citation>
    <scope>NUCLEOTIDE SEQUENCE [LARGE SCALE GENOMIC DNA]</scope>
    <source>
        <strain evidence="10">2251</strain>
        <plasmid evidence="10">unnamed1</plasmid>
    </source>
</reference>
<dbReference type="Pfam" id="PF06745">
    <property type="entry name" value="ATPase"/>
    <property type="match status" value="2"/>
</dbReference>
<proteinExistence type="predicted"/>
<evidence type="ECO:0000256" key="5">
    <source>
        <dbReference type="ARBA" id="ARBA00022777"/>
    </source>
</evidence>
<gene>
    <name evidence="9" type="ORF">E4191_22050</name>
</gene>
<protein>
    <recommendedName>
        <fullName evidence="1">non-specific serine/threonine protein kinase</fullName>
        <ecNumber evidence="1">2.7.11.1</ecNumber>
    </recommendedName>
</protein>
<keyword evidence="5 9" id="KW-0418">Kinase</keyword>
<dbReference type="KEGG" id="plia:E4191_22050"/>
<accession>A0A4Y5SVD9</accession>
<dbReference type="GO" id="GO:0004674">
    <property type="term" value="F:protein serine/threonine kinase activity"/>
    <property type="evidence" value="ECO:0007669"/>
    <property type="project" value="UniProtKB-EC"/>
</dbReference>
<keyword evidence="2" id="KW-0597">Phosphoprotein</keyword>
<dbReference type="SUPFAM" id="SSF52540">
    <property type="entry name" value="P-loop containing nucleoside triphosphate hydrolases"/>
    <property type="match status" value="2"/>
</dbReference>
<sequence length="523" mass="57555">MSSESKNHERGRVPIRRLPTGVPGLDEILAGGLPEYSFNIVAGNPGGGKTTLAHQIMFANATPERPALYFTVLGEPAIKMLRYQQQFSFFDMTKLDGAIRFINLSHVVMEKDLGAVLDVIVKEVENSNAGMVFVDSFRTMLRSAQSDGSGMELPDFIQRLALHLTSWQVTSFLIGEYSEVEFRDNPVFTVADGLLWLNQSAERNSIVRKMQVIKMRGQNTVPGMHTFRITDDGVQTFPRTLGLTASSSVIKGGRRLATGVPGFDALLNGGVPEGDSMLLAGPSGSGKSMLASQFAAEGLCHGEPAVIVIFEELPKDYVRRAGKLGLDFVTPQEAGTLKIIYIRPLDLSVDETVHEVIAAVNDLGAKRVVLDSLVGFEMALAPEFRHEFRESLYRMIAALTRTGVTVVSTVEVQENFTSMGLSNYAISFLTDDIVRLRYVSIDGQMRKMLIVVKMRGGPHSIDMHEYTITDRGVVIGKPLRGYRGLTSGIPETWSWEARDQRAEHSTARARDQSDEEPPQGKAE</sequence>
<evidence type="ECO:0000256" key="4">
    <source>
        <dbReference type="ARBA" id="ARBA00022737"/>
    </source>
</evidence>
<dbReference type="AlphaFoldDB" id="A0A4Y5SVD9"/>
<dbReference type="EC" id="2.7.11.1" evidence="1"/>
<evidence type="ECO:0000256" key="6">
    <source>
        <dbReference type="ARBA" id="ARBA00022801"/>
    </source>
</evidence>
<feature type="domain" description="KaiC" evidence="8">
    <location>
        <begin position="16"/>
        <end position="250"/>
    </location>
</feature>
<dbReference type="PIRSF" id="PIRSF039117">
    <property type="entry name" value="KaiC"/>
    <property type="match status" value="1"/>
</dbReference>
<dbReference type="Gene3D" id="3.40.50.300">
    <property type="entry name" value="P-loop containing nucleotide triphosphate hydrolases"/>
    <property type="match status" value="2"/>
</dbReference>
<feature type="domain" description="KaiC" evidence="8">
    <location>
        <begin position="254"/>
        <end position="489"/>
    </location>
</feature>
<evidence type="ECO:0000313" key="10">
    <source>
        <dbReference type="Proteomes" id="UP000296374"/>
    </source>
</evidence>
<dbReference type="GO" id="GO:0005524">
    <property type="term" value="F:ATP binding"/>
    <property type="evidence" value="ECO:0007669"/>
    <property type="project" value="InterPro"/>
</dbReference>
<keyword evidence="6" id="KW-0378">Hydrolase</keyword>
<organism evidence="9 10">
    <name type="scientific">Paracoccus liaowanqingii</name>
    <dbReference type="NCBI Taxonomy" id="2560053"/>
    <lineage>
        <taxon>Bacteria</taxon>
        <taxon>Pseudomonadati</taxon>
        <taxon>Pseudomonadota</taxon>
        <taxon>Alphaproteobacteria</taxon>
        <taxon>Rhodobacterales</taxon>
        <taxon>Paracoccaceae</taxon>
        <taxon>Paracoccus</taxon>
    </lineage>
</organism>
<dbReference type="InterPro" id="IPR027417">
    <property type="entry name" value="P-loop_NTPase"/>
</dbReference>
<dbReference type="InterPro" id="IPR010624">
    <property type="entry name" value="KaiC_dom"/>
</dbReference>
<evidence type="ECO:0000256" key="7">
    <source>
        <dbReference type="SAM" id="MobiDB-lite"/>
    </source>
</evidence>
<dbReference type="EMBL" id="CP040765">
    <property type="protein sequence ID" value="QDA36775.1"/>
    <property type="molecule type" value="Genomic_DNA"/>
</dbReference>
<dbReference type="RefSeq" id="WP_139616470.1">
    <property type="nucleotide sequence ID" value="NZ_CP040765.1"/>
</dbReference>
<dbReference type="InterPro" id="IPR003593">
    <property type="entry name" value="AAA+_ATPase"/>
</dbReference>
<feature type="region of interest" description="Disordered" evidence="7">
    <location>
        <begin position="496"/>
        <end position="523"/>
    </location>
</feature>
<evidence type="ECO:0000313" key="9">
    <source>
        <dbReference type="EMBL" id="QDA36775.1"/>
    </source>
</evidence>
<keyword evidence="9" id="KW-0614">Plasmid</keyword>
<dbReference type="PANTHER" id="PTHR42926">
    <property type="match status" value="1"/>
</dbReference>
<evidence type="ECO:0000256" key="2">
    <source>
        <dbReference type="ARBA" id="ARBA00022553"/>
    </source>
</evidence>
<dbReference type="SMART" id="SM00382">
    <property type="entry name" value="AAA"/>
    <property type="match status" value="2"/>
</dbReference>
<dbReference type="Proteomes" id="UP000296374">
    <property type="component" value="Plasmid unnamed1"/>
</dbReference>
<feature type="compositionally biased region" description="Basic and acidic residues" evidence="7">
    <location>
        <begin position="496"/>
        <end position="512"/>
    </location>
</feature>
<dbReference type="InterPro" id="IPR051347">
    <property type="entry name" value="Circadian_clock_KaiC-rel"/>
</dbReference>
<keyword evidence="3" id="KW-0808">Transferase</keyword>
<keyword evidence="4" id="KW-0677">Repeat</keyword>
<dbReference type="InterPro" id="IPR014774">
    <property type="entry name" value="KaiC-like_dom"/>
</dbReference>
<dbReference type="InterPro" id="IPR030665">
    <property type="entry name" value="KaiC"/>
</dbReference>
<geneLocation type="plasmid" evidence="9 10">
    <name>unnamed1</name>
</geneLocation>
<evidence type="ECO:0000259" key="8">
    <source>
        <dbReference type="PROSITE" id="PS51146"/>
    </source>
</evidence>
<dbReference type="PROSITE" id="PS51146">
    <property type="entry name" value="KAIC"/>
    <property type="match status" value="2"/>
</dbReference>
<evidence type="ECO:0000256" key="1">
    <source>
        <dbReference type="ARBA" id="ARBA00012513"/>
    </source>
</evidence>
<dbReference type="PANTHER" id="PTHR42926:SF1">
    <property type="entry name" value="CIRCADIAN CLOCK OSCILLATOR PROTEIN KAIC 1"/>
    <property type="match status" value="1"/>
</dbReference>
<name>A0A4Y5SVD9_9RHOB</name>
<evidence type="ECO:0000256" key="3">
    <source>
        <dbReference type="ARBA" id="ARBA00022679"/>
    </source>
</evidence>